<name>A0ABW6YQC3_9ACTN</name>
<accession>A0ABW6YQC3</accession>
<dbReference type="RefSeq" id="WP_030786800.1">
    <property type="nucleotide sequence ID" value="NZ_JBFACJ010000008.1"/>
</dbReference>
<evidence type="ECO:0000313" key="1">
    <source>
        <dbReference type="EMBL" id="MFF9881028.1"/>
    </source>
</evidence>
<protein>
    <submittedName>
        <fullName evidence="1">Uncharacterized protein</fullName>
    </submittedName>
</protein>
<comment type="caution">
    <text evidence="1">The sequence shown here is derived from an EMBL/GenBank/DDBJ whole genome shotgun (WGS) entry which is preliminary data.</text>
</comment>
<reference evidence="1 2" key="1">
    <citation type="submission" date="2024-10" db="EMBL/GenBank/DDBJ databases">
        <title>The Natural Products Discovery Center: Release of the First 8490 Sequenced Strains for Exploring Actinobacteria Biosynthetic Diversity.</title>
        <authorList>
            <person name="Kalkreuter E."/>
            <person name="Kautsar S.A."/>
            <person name="Yang D."/>
            <person name="Bader C.D."/>
            <person name="Teijaro C.N."/>
            <person name="Fluegel L."/>
            <person name="Davis C.M."/>
            <person name="Simpson J.R."/>
            <person name="Lauterbach L."/>
            <person name="Steele A.D."/>
            <person name="Gui C."/>
            <person name="Meng S."/>
            <person name="Li G."/>
            <person name="Viehrig K."/>
            <person name="Ye F."/>
            <person name="Su P."/>
            <person name="Kiefer A.F."/>
            <person name="Nichols A."/>
            <person name="Cepeda A.J."/>
            <person name="Yan W."/>
            <person name="Fan B."/>
            <person name="Jiang Y."/>
            <person name="Adhikari A."/>
            <person name="Zheng C.-J."/>
            <person name="Schuster L."/>
            <person name="Cowan T.M."/>
            <person name="Smanski M.J."/>
            <person name="Chevrette M.G."/>
            <person name="De Carvalho L.P.S."/>
            <person name="Shen B."/>
        </authorList>
    </citation>
    <scope>NUCLEOTIDE SEQUENCE [LARGE SCALE GENOMIC DNA]</scope>
    <source>
        <strain evidence="1 2">NPDC013366</strain>
    </source>
</reference>
<proteinExistence type="predicted"/>
<dbReference type="EMBL" id="JBICBM010000002">
    <property type="protein sequence ID" value="MFF9881028.1"/>
    <property type="molecule type" value="Genomic_DNA"/>
</dbReference>
<organism evidence="1 2">
    <name type="scientific">Streptomyces eurythermus</name>
    <dbReference type="NCBI Taxonomy" id="42237"/>
    <lineage>
        <taxon>Bacteria</taxon>
        <taxon>Bacillati</taxon>
        <taxon>Actinomycetota</taxon>
        <taxon>Actinomycetes</taxon>
        <taxon>Kitasatosporales</taxon>
        <taxon>Streptomycetaceae</taxon>
        <taxon>Streptomyces</taxon>
    </lineage>
</organism>
<dbReference type="Proteomes" id="UP001603418">
    <property type="component" value="Unassembled WGS sequence"/>
</dbReference>
<gene>
    <name evidence="1" type="ORF">ACF1HC_05295</name>
</gene>
<keyword evidence="2" id="KW-1185">Reference proteome</keyword>
<sequence>MIPESADSIEELFERPAEAAVLAGEAWMRLYPLLTECFTVPVLMPELKSGSPDAELLGRCRDFVERIVAHPSALVSGAVCFEVLEQLLNADGLVEAVWPHMKGRTRTETLRMLDGYGVRLRGINRR</sequence>
<evidence type="ECO:0000313" key="2">
    <source>
        <dbReference type="Proteomes" id="UP001603418"/>
    </source>
</evidence>